<protein>
    <recommendedName>
        <fullName evidence="4">Zinc knuckle CX2CX4HX4C domain-containing protein</fullName>
    </recommendedName>
</protein>
<dbReference type="EMBL" id="VOIH02000010">
    <property type="protein sequence ID" value="KAF3436055.1"/>
    <property type="molecule type" value="Genomic_DNA"/>
</dbReference>
<evidence type="ECO:0000313" key="3">
    <source>
        <dbReference type="Proteomes" id="UP000796880"/>
    </source>
</evidence>
<gene>
    <name evidence="2" type="ORF">FNV43_RR23147</name>
</gene>
<comment type="caution">
    <text evidence="2">The sequence shown here is derived from an EMBL/GenBank/DDBJ whole genome shotgun (WGS) entry which is preliminary data.</text>
</comment>
<dbReference type="AlphaFoldDB" id="A0A8K0DRR7"/>
<feature type="region of interest" description="Disordered" evidence="1">
    <location>
        <begin position="134"/>
        <end position="164"/>
    </location>
</feature>
<evidence type="ECO:0008006" key="4">
    <source>
        <dbReference type="Google" id="ProtNLM"/>
    </source>
</evidence>
<keyword evidence="3" id="KW-1185">Reference proteome</keyword>
<name>A0A8K0DRR7_9ROSA</name>
<reference evidence="2" key="1">
    <citation type="submission" date="2020-03" db="EMBL/GenBank/DDBJ databases">
        <title>A high-quality chromosome-level genome assembly of a woody plant with both climbing and erect habits, Rhamnella rubrinervis.</title>
        <authorList>
            <person name="Lu Z."/>
            <person name="Yang Y."/>
            <person name="Zhu X."/>
            <person name="Sun Y."/>
        </authorList>
    </citation>
    <scope>NUCLEOTIDE SEQUENCE</scope>
    <source>
        <strain evidence="2">BYM</strain>
        <tissue evidence="2">Leaf</tissue>
    </source>
</reference>
<dbReference type="OrthoDB" id="1750606at2759"/>
<evidence type="ECO:0000256" key="1">
    <source>
        <dbReference type="SAM" id="MobiDB-lite"/>
    </source>
</evidence>
<feature type="compositionally biased region" description="Basic and acidic residues" evidence="1">
    <location>
        <begin position="199"/>
        <end position="209"/>
    </location>
</feature>
<organism evidence="2 3">
    <name type="scientific">Rhamnella rubrinervis</name>
    <dbReference type="NCBI Taxonomy" id="2594499"/>
    <lineage>
        <taxon>Eukaryota</taxon>
        <taxon>Viridiplantae</taxon>
        <taxon>Streptophyta</taxon>
        <taxon>Embryophyta</taxon>
        <taxon>Tracheophyta</taxon>
        <taxon>Spermatophyta</taxon>
        <taxon>Magnoliopsida</taxon>
        <taxon>eudicotyledons</taxon>
        <taxon>Gunneridae</taxon>
        <taxon>Pentapetalae</taxon>
        <taxon>rosids</taxon>
        <taxon>fabids</taxon>
        <taxon>Rosales</taxon>
        <taxon>Rhamnaceae</taxon>
        <taxon>rhamnoid group</taxon>
        <taxon>Rhamneae</taxon>
        <taxon>Rhamnella</taxon>
    </lineage>
</organism>
<feature type="region of interest" description="Disordered" evidence="1">
    <location>
        <begin position="195"/>
        <end position="237"/>
    </location>
</feature>
<accession>A0A8K0DRR7</accession>
<evidence type="ECO:0000313" key="2">
    <source>
        <dbReference type="EMBL" id="KAF3436055.1"/>
    </source>
</evidence>
<dbReference type="Proteomes" id="UP000796880">
    <property type="component" value="Unassembled WGS sequence"/>
</dbReference>
<sequence length="237" mass="26451">MQSRIGDLHCLDAQFIRYTKNDENLYSVLCIEEIYDGLAERLLPTAAMTSNPNLKGIGIPLRIDNSTIAGNYRRYARILVDVDVAGFVPEKLLLEMIANCIEVELYFKSFSDFCTSCHSVDHSVAKCKSVIGKVPPKNGPHANEKENKASDLSVDPSRTDFNTEIGKSSRTTLESDRILSHRSTVPRQVTSWTDAFGDSYDKLDDYGDDRVEDEWPPLQGKGSSKPSNEFNGTPYMG</sequence>
<proteinExistence type="predicted"/>
<feature type="compositionally biased region" description="Polar residues" evidence="1">
    <location>
        <begin position="221"/>
        <end position="231"/>
    </location>
</feature>